<sequence>MAEGDGLEVANRPGQVEADVASWPTGRLLSVAARAVEKRFDEFLATRGLTHAGLITLHHLADGPRSQRELAGLCRVTDQTMSRTVDHLDRAGHVIRRPDPRDRRRTLVKATAAGRRALAAARREEHDSDVLLGAVEDYSNFRRQLIALITAVTAKR</sequence>
<dbReference type="GO" id="GO:0003700">
    <property type="term" value="F:DNA-binding transcription factor activity"/>
    <property type="evidence" value="ECO:0007669"/>
    <property type="project" value="InterPro"/>
</dbReference>
<dbReference type="EMBL" id="LT629701">
    <property type="protein sequence ID" value="SDM34723.1"/>
    <property type="molecule type" value="Genomic_DNA"/>
</dbReference>
<feature type="domain" description="HTH marR-type" evidence="1">
    <location>
        <begin position="22"/>
        <end position="154"/>
    </location>
</feature>
<name>A0A1G9SGX6_ALLAB</name>
<dbReference type="PANTHER" id="PTHR33164:SF43">
    <property type="entry name" value="HTH-TYPE TRANSCRIPTIONAL REPRESSOR YETL"/>
    <property type="match status" value="1"/>
</dbReference>
<dbReference type="Pfam" id="PF12802">
    <property type="entry name" value="MarR_2"/>
    <property type="match status" value="1"/>
</dbReference>
<dbReference type="InterPro" id="IPR039422">
    <property type="entry name" value="MarR/SlyA-like"/>
</dbReference>
<keyword evidence="2" id="KW-0238">DNA-binding</keyword>
<dbReference type="InterPro" id="IPR036388">
    <property type="entry name" value="WH-like_DNA-bd_sf"/>
</dbReference>
<reference evidence="2 3" key="1">
    <citation type="submission" date="2016-10" db="EMBL/GenBank/DDBJ databases">
        <authorList>
            <person name="de Groot N.N."/>
        </authorList>
    </citation>
    <scope>NUCLEOTIDE SEQUENCE [LARGE SCALE GENOMIC DNA]</scope>
    <source>
        <strain evidence="2 3">DSM 44149</strain>
    </source>
</reference>
<dbReference type="eggNOG" id="COG1846">
    <property type="taxonomic scope" value="Bacteria"/>
</dbReference>
<proteinExistence type="predicted"/>
<gene>
    <name evidence="2" type="ORF">SAMN04489726_1169</name>
</gene>
<evidence type="ECO:0000313" key="3">
    <source>
        <dbReference type="Proteomes" id="UP000183376"/>
    </source>
</evidence>
<dbReference type="STRING" id="211114.SAMN04489726_1169"/>
<dbReference type="RefSeq" id="WP_052407929.1">
    <property type="nucleotide sequence ID" value="NZ_JOEF01000026.1"/>
</dbReference>
<dbReference type="SUPFAM" id="SSF46785">
    <property type="entry name" value="Winged helix' DNA-binding domain"/>
    <property type="match status" value="1"/>
</dbReference>
<organism evidence="2 3">
    <name type="scientific">Allokutzneria albata</name>
    <name type="common">Kibdelosporangium albatum</name>
    <dbReference type="NCBI Taxonomy" id="211114"/>
    <lineage>
        <taxon>Bacteria</taxon>
        <taxon>Bacillati</taxon>
        <taxon>Actinomycetota</taxon>
        <taxon>Actinomycetes</taxon>
        <taxon>Pseudonocardiales</taxon>
        <taxon>Pseudonocardiaceae</taxon>
        <taxon>Allokutzneria</taxon>
    </lineage>
</organism>
<protein>
    <submittedName>
        <fullName evidence="2">DNA-binding transcriptional regulator, MarR family</fullName>
    </submittedName>
</protein>
<evidence type="ECO:0000313" key="2">
    <source>
        <dbReference type="EMBL" id="SDM34723.1"/>
    </source>
</evidence>
<dbReference type="Proteomes" id="UP000183376">
    <property type="component" value="Chromosome I"/>
</dbReference>
<dbReference type="GO" id="GO:0006950">
    <property type="term" value="P:response to stress"/>
    <property type="evidence" value="ECO:0007669"/>
    <property type="project" value="TreeGrafter"/>
</dbReference>
<evidence type="ECO:0000259" key="1">
    <source>
        <dbReference type="PROSITE" id="PS50995"/>
    </source>
</evidence>
<dbReference type="Gene3D" id="1.10.10.10">
    <property type="entry name" value="Winged helix-like DNA-binding domain superfamily/Winged helix DNA-binding domain"/>
    <property type="match status" value="1"/>
</dbReference>
<dbReference type="InterPro" id="IPR036390">
    <property type="entry name" value="WH_DNA-bd_sf"/>
</dbReference>
<dbReference type="GO" id="GO:0003677">
    <property type="term" value="F:DNA binding"/>
    <property type="evidence" value="ECO:0007669"/>
    <property type="project" value="UniProtKB-KW"/>
</dbReference>
<dbReference type="PANTHER" id="PTHR33164">
    <property type="entry name" value="TRANSCRIPTIONAL REGULATOR, MARR FAMILY"/>
    <property type="match status" value="1"/>
</dbReference>
<dbReference type="PROSITE" id="PS50995">
    <property type="entry name" value="HTH_MARR_2"/>
    <property type="match status" value="1"/>
</dbReference>
<dbReference type="InterPro" id="IPR000835">
    <property type="entry name" value="HTH_MarR-typ"/>
</dbReference>
<dbReference type="OrthoDB" id="69852at2"/>
<dbReference type="AlphaFoldDB" id="A0A1G9SGX6"/>
<keyword evidence="3" id="KW-1185">Reference proteome</keyword>
<dbReference type="SMART" id="SM00347">
    <property type="entry name" value="HTH_MARR"/>
    <property type="match status" value="1"/>
</dbReference>
<accession>A0A1G9SGX6</accession>